<keyword evidence="2" id="KW-1185">Reference proteome</keyword>
<sequence length="382" mass="42459">MTAVYVPILKAKAGELAALMHLKDVAVEQIIPWFDISPINDEKLEKLNGQLFPPVESYLSGVAAEISTVWKSRKIFLDMPKWATNAQTEGGEHVIPFLRNQLASFRVSADLVVDYVRWDDPVYANALRGARVTGDCNFALRLVMDSDTVEELSEEEFFLERLADISDTLDFDPALVMVMIDFGDISNEKHTMPDLVSKSERAIDILKKAGFKIFRLAGCSLPAFISQSIKKQNSTGLVVRKEMGAWRTLIVQPGLELLGFSDYGIRGPNAKETGGASNANGKIRYTIEKEIFIARGYPLTEGLKGAQHQELARLVIKSGSWAGEKFSWGDKEILRCSEGAFSGNSSDWIAIDTNHHIHSVVREVIEYRELVAAKAARQPIKV</sequence>
<dbReference type="RefSeq" id="WP_054616740.1">
    <property type="nucleotide sequence ID" value="NZ_CP101125.1"/>
</dbReference>
<proteinExistence type="predicted"/>
<dbReference type="InterPro" id="IPR025683">
    <property type="entry name" value="Protein_beta"/>
</dbReference>
<evidence type="ECO:0000313" key="2">
    <source>
        <dbReference type="Proteomes" id="UP001059607"/>
    </source>
</evidence>
<dbReference type="Pfam" id="PF14350">
    <property type="entry name" value="Beta_protein"/>
    <property type="match status" value="1"/>
</dbReference>
<evidence type="ECO:0000313" key="1">
    <source>
        <dbReference type="EMBL" id="UTO14587.1"/>
    </source>
</evidence>
<gene>
    <name evidence="1" type="ORF">NK667_31390</name>
</gene>
<dbReference type="EMBL" id="CP101125">
    <property type="protein sequence ID" value="UTO14587.1"/>
    <property type="molecule type" value="Genomic_DNA"/>
</dbReference>
<dbReference type="Proteomes" id="UP001059607">
    <property type="component" value="Chromosome"/>
</dbReference>
<reference evidence="1" key="1">
    <citation type="submission" date="2022-07" db="EMBL/GenBank/DDBJ databases">
        <title>Pseudomonas nunamit sp. nov. an antifungal species isolated from Greenland.</title>
        <authorList>
            <person name="Ntana F."/>
            <person name="Hennessy R.C."/>
            <person name="Zervas A."/>
            <person name="Stougaard P."/>
        </authorList>
    </citation>
    <scope>NUCLEOTIDE SEQUENCE</scope>
    <source>
        <strain evidence="1">In5</strain>
    </source>
</reference>
<protein>
    <submittedName>
        <fullName evidence="1">Beta family protein</fullName>
    </submittedName>
</protein>
<name>A0ABY5EJU8_9PSED</name>
<organism evidence="1 2">
    <name type="scientific">Pseudomonas nunensis</name>
    <dbReference type="NCBI Taxonomy" id="2961896"/>
    <lineage>
        <taxon>Bacteria</taxon>
        <taxon>Pseudomonadati</taxon>
        <taxon>Pseudomonadota</taxon>
        <taxon>Gammaproteobacteria</taxon>
        <taxon>Pseudomonadales</taxon>
        <taxon>Pseudomonadaceae</taxon>
        <taxon>Pseudomonas</taxon>
    </lineage>
</organism>
<accession>A0ABY5EJU8</accession>